<gene>
    <name evidence="1" type="ORF">PECAL_1P12220</name>
</gene>
<dbReference type="EMBL" id="CAKKNE010000001">
    <property type="protein sequence ID" value="CAH0364837.1"/>
    <property type="molecule type" value="Genomic_DNA"/>
</dbReference>
<organism evidence="1 2">
    <name type="scientific">Pelagomonas calceolata</name>
    <dbReference type="NCBI Taxonomy" id="35677"/>
    <lineage>
        <taxon>Eukaryota</taxon>
        <taxon>Sar</taxon>
        <taxon>Stramenopiles</taxon>
        <taxon>Ochrophyta</taxon>
        <taxon>Pelagophyceae</taxon>
        <taxon>Pelagomonadales</taxon>
        <taxon>Pelagomonadaceae</taxon>
        <taxon>Pelagomonas</taxon>
    </lineage>
</organism>
<feature type="non-terminal residue" evidence="1">
    <location>
        <position position="1"/>
    </location>
</feature>
<protein>
    <submittedName>
        <fullName evidence="1">Uncharacterized protein</fullName>
    </submittedName>
</protein>
<comment type="caution">
    <text evidence="1">The sequence shown here is derived from an EMBL/GenBank/DDBJ whole genome shotgun (WGS) entry which is preliminary data.</text>
</comment>
<dbReference type="Proteomes" id="UP000789595">
    <property type="component" value="Unassembled WGS sequence"/>
</dbReference>
<dbReference type="AlphaFoldDB" id="A0A8J2WQH0"/>
<feature type="non-terminal residue" evidence="1">
    <location>
        <position position="87"/>
    </location>
</feature>
<keyword evidence="2" id="KW-1185">Reference proteome</keyword>
<proteinExistence type="predicted"/>
<evidence type="ECO:0000313" key="2">
    <source>
        <dbReference type="Proteomes" id="UP000789595"/>
    </source>
</evidence>
<reference evidence="1" key="1">
    <citation type="submission" date="2021-11" db="EMBL/GenBank/DDBJ databases">
        <authorList>
            <consortium name="Genoscope - CEA"/>
            <person name="William W."/>
        </authorList>
    </citation>
    <scope>NUCLEOTIDE SEQUENCE</scope>
</reference>
<evidence type="ECO:0000313" key="1">
    <source>
        <dbReference type="EMBL" id="CAH0364837.1"/>
    </source>
</evidence>
<accession>A0A8J2WQH0</accession>
<name>A0A8J2WQH0_9STRA</name>
<sequence length="87" mass="9341">LGARGARTKIAAATCHELVVGGEVLGPRPARDGEDRLEVDGCRAAEAPVVVAREDEAQERAAQGLGAELVHWLLLALGHQIRVVWRR</sequence>